<dbReference type="InterPro" id="IPR022702">
    <property type="entry name" value="Cytosine_MeTrfase1_RFD"/>
</dbReference>
<feature type="region of interest" description="Disordered" evidence="6">
    <location>
        <begin position="476"/>
        <end position="515"/>
    </location>
</feature>
<feature type="region of interest" description="Disordered" evidence="6">
    <location>
        <begin position="202"/>
        <end position="228"/>
    </location>
</feature>
<comment type="subcellular location">
    <subcellularLocation>
        <location evidence="1">Nucleus</location>
    </subcellularLocation>
</comment>
<feature type="domain" description="Zinc finger PHD-type" evidence="7">
    <location>
        <begin position="303"/>
        <end position="369"/>
    </location>
</feature>
<dbReference type="Pfam" id="PF26055">
    <property type="entry name" value="Mtase_EDM2"/>
    <property type="match status" value="1"/>
</dbReference>
<dbReference type="PANTHER" id="PTHR46235">
    <property type="entry name" value="PHD FINGER-CONTAINING PROTEIN DDB_G0268158"/>
    <property type="match status" value="1"/>
</dbReference>
<feature type="domain" description="Zinc finger PHD-type" evidence="7">
    <location>
        <begin position="238"/>
        <end position="298"/>
    </location>
</feature>
<name>A0ABR2Q9J8_9ROSI</name>
<evidence type="ECO:0000256" key="2">
    <source>
        <dbReference type="ARBA" id="ARBA00022723"/>
    </source>
</evidence>
<keyword evidence="9" id="KW-1185">Reference proteome</keyword>
<dbReference type="InterPro" id="IPR013083">
    <property type="entry name" value="Znf_RING/FYVE/PHD"/>
</dbReference>
<evidence type="ECO:0000256" key="5">
    <source>
        <dbReference type="ARBA" id="ARBA00023242"/>
    </source>
</evidence>
<gene>
    <name evidence="8" type="ORF">V6N11_020813</name>
</gene>
<evidence type="ECO:0000256" key="3">
    <source>
        <dbReference type="ARBA" id="ARBA00022771"/>
    </source>
</evidence>
<dbReference type="SMART" id="SM00249">
    <property type="entry name" value="PHD"/>
    <property type="match status" value="3"/>
</dbReference>
<proteinExistence type="predicted"/>
<feature type="compositionally biased region" description="Basic and acidic residues" evidence="6">
    <location>
        <begin position="1016"/>
        <end position="1051"/>
    </location>
</feature>
<feature type="domain" description="Zinc finger PHD-type" evidence="7">
    <location>
        <begin position="370"/>
        <end position="436"/>
    </location>
</feature>
<evidence type="ECO:0000313" key="8">
    <source>
        <dbReference type="EMBL" id="KAK8997332.1"/>
    </source>
</evidence>
<dbReference type="Proteomes" id="UP001396334">
    <property type="component" value="Unassembled WGS sequence"/>
</dbReference>
<dbReference type="InterPro" id="IPR001965">
    <property type="entry name" value="Znf_PHD"/>
</dbReference>
<comment type="caution">
    <text evidence="8">The sequence shown here is derived from an EMBL/GenBank/DDBJ whole genome shotgun (WGS) entry which is preliminary data.</text>
</comment>
<dbReference type="CDD" id="cd15566">
    <property type="entry name" value="PHD3_NSD"/>
    <property type="match status" value="1"/>
</dbReference>
<dbReference type="EMBL" id="JBBPBN010000043">
    <property type="protein sequence ID" value="KAK8997332.1"/>
    <property type="molecule type" value="Genomic_DNA"/>
</dbReference>
<dbReference type="PANTHER" id="PTHR46235:SF3">
    <property type="entry name" value="PHD FINGER-CONTAINING PROTEIN DDB_G0268158"/>
    <property type="match status" value="1"/>
</dbReference>
<accession>A0ABR2Q9J8</accession>
<reference evidence="8 9" key="1">
    <citation type="journal article" date="2024" name="G3 (Bethesda)">
        <title>Genome assembly of Hibiscus sabdariffa L. provides insights into metabolisms of medicinal natural products.</title>
        <authorList>
            <person name="Kim T."/>
        </authorList>
    </citation>
    <scope>NUCLEOTIDE SEQUENCE [LARGE SCALE GENOMIC DNA]</scope>
    <source>
        <strain evidence="8">TK-2024</strain>
        <tissue evidence="8">Old leaves</tissue>
    </source>
</reference>
<keyword evidence="4" id="KW-0862">Zinc</keyword>
<keyword evidence="5" id="KW-0539">Nucleus</keyword>
<organism evidence="8 9">
    <name type="scientific">Hibiscus sabdariffa</name>
    <name type="common">roselle</name>
    <dbReference type="NCBI Taxonomy" id="183260"/>
    <lineage>
        <taxon>Eukaryota</taxon>
        <taxon>Viridiplantae</taxon>
        <taxon>Streptophyta</taxon>
        <taxon>Embryophyta</taxon>
        <taxon>Tracheophyta</taxon>
        <taxon>Spermatophyta</taxon>
        <taxon>Magnoliopsida</taxon>
        <taxon>eudicotyledons</taxon>
        <taxon>Gunneridae</taxon>
        <taxon>Pentapetalae</taxon>
        <taxon>rosids</taxon>
        <taxon>malvids</taxon>
        <taxon>Malvales</taxon>
        <taxon>Malvaceae</taxon>
        <taxon>Malvoideae</taxon>
        <taxon>Hibiscus</taxon>
    </lineage>
</organism>
<keyword evidence="3" id="KW-0863">Zinc-finger</keyword>
<dbReference type="InterPro" id="IPR055198">
    <property type="entry name" value="NSD_PHD"/>
</dbReference>
<evidence type="ECO:0000256" key="6">
    <source>
        <dbReference type="SAM" id="MobiDB-lite"/>
    </source>
</evidence>
<evidence type="ECO:0000256" key="4">
    <source>
        <dbReference type="ARBA" id="ARBA00022833"/>
    </source>
</evidence>
<dbReference type="InterPro" id="IPR058939">
    <property type="entry name" value="Mtase_EDM2"/>
</dbReference>
<feature type="compositionally biased region" description="Polar residues" evidence="6">
    <location>
        <begin position="985"/>
        <end position="1015"/>
    </location>
</feature>
<keyword evidence="2" id="KW-0479">Metal-binding</keyword>
<evidence type="ECO:0000313" key="9">
    <source>
        <dbReference type="Proteomes" id="UP001396334"/>
    </source>
</evidence>
<evidence type="ECO:0000259" key="7">
    <source>
        <dbReference type="SMART" id="SM00249"/>
    </source>
</evidence>
<sequence length="1272" mass="142824">MAFSDDDEEEALLHSVSNYYFHDEKDEAVCFSQLPLQLVGKECISDGSKAEIFLRGVADDGLLPVCKHVTAWRFDLSNVGMPVISVLSKENGWLKLQKPRKSFEPEIRSVLITVHCLHLLSKKPDLSGKSLWEQLAKTFSFYEVKPSQNDLVDHVDLIAEAVKSDDSLAKSKFLLSFLEEKPKKRKLANENARAASISGFIVNDPVDDPELDDSNHDDDPQLDDSNDDDVNDDLYDSVCSICDNGGALLCCDGRCMRSFHPTADEESACESACESLGLTPTQVKQAKASETFLCKNCEHNQHQCFACGKLGSSDKSSGAEVFRCSNATCGHFYHPHCVAKLLHKGDKVAAEEHGEKISAGEFFTCPAHKCCVCQQGENKKVEELQFALCRRCPTSYHRKCLPREIAFDDIEEEGVIQRAWDGLLDNRVLIYCLKHEIDDELGTPKRDHIKFPFDEMKKRKASDVFRSHEKVGLKKKSLAVEGTSQERTSMKAAKQSSTVVKAGQARKKSEEVTPGKIPIKKVKATDPSKKPLRQISKPVSMDVGSAAGGNKTSLGDRLFTFMTQDSEQVTPGRQYTLKGGLNKAAVDNSTAKSKSSEMPSLDADAEKRLLDLMKEAESSVTLEDIIAKQNLPSTHKYSSRSTMERITLGKIEGSVEAARMALAKLEDGCSIDDAQAVCQPEILNQILNWQNRLRVYLAPFLYGMRYTSFGRHFTKVDRLKEIVDRLHWYVQDGDTIVDFCCGANDFSLIMKRKLEETGKKCYFKNYDIFQAKNDFNFERKDWMTVKPKELPKGSQLIMGLNPPFGVKAALANKFIDKALEFKPKLLILIVPPETERLDEKKSLEYTYELVWEDNKFLSGKSFYLPGSVDANDKQMDQWNVMAPPLYLWSRSDFSAKHKSIAEKHSHLPKEPENLNHEMDIDETPMSELPLEDAALHNDASELKDHLQNRVVEECKQEKSGPMTLKVCSPHQQSDEKNQSRETLSKTHQQSNEKSQSMETSSKTHPQNDENNQSRETSNKSRQQGDERNQSKETSNKNKRKHSEEKHGRGTDSKSGGRTPRSETYSGIPNSSPSNVMGCRSSVEGASFKSPNQHQNPHVHGSHIPHGTSYGVIDDVVRRYSMTNDPYSIGARGHGYGHYTNEMSREFDMRSQVHLYGQAPELSTQRNNLAELNSGYGPTPPSHGQHLGATMNPSYRMHTSATQRYAPRLDELNYARMGPAGPEPPMGNRNPFYDPRPHFMADPRAPRPAYPMGFAPGPYHPYPHQNSAGWLNE</sequence>
<evidence type="ECO:0000256" key="1">
    <source>
        <dbReference type="ARBA" id="ARBA00004123"/>
    </source>
</evidence>
<feature type="compositionally biased region" description="Polar residues" evidence="6">
    <location>
        <begin position="1061"/>
        <end position="1074"/>
    </location>
</feature>
<protein>
    <recommendedName>
        <fullName evidence="7">Zinc finger PHD-type domain-containing protein</fullName>
    </recommendedName>
</protein>
<feature type="compositionally biased region" description="Basic and acidic residues" evidence="6">
    <location>
        <begin position="972"/>
        <end position="984"/>
    </location>
</feature>
<feature type="region of interest" description="Disordered" evidence="6">
    <location>
        <begin position="954"/>
        <end position="1106"/>
    </location>
</feature>
<dbReference type="Pfam" id="PF22908">
    <property type="entry name" value="PHD_NSD"/>
    <property type="match status" value="1"/>
</dbReference>
<dbReference type="Gene3D" id="3.30.40.10">
    <property type="entry name" value="Zinc/RING finger domain, C3HC4 (zinc finger)"/>
    <property type="match status" value="2"/>
</dbReference>
<dbReference type="CDD" id="cd15565">
    <property type="entry name" value="PHD2_NSD"/>
    <property type="match status" value="1"/>
</dbReference>
<dbReference type="Pfam" id="PF12047">
    <property type="entry name" value="DNMT1-RFD"/>
    <property type="match status" value="1"/>
</dbReference>